<dbReference type="HOGENOM" id="CLU_1004923_0_0_1"/>
<accession>S3CY30</accession>
<dbReference type="EMBL" id="KE145373">
    <property type="protein sequence ID" value="EPE24726.1"/>
    <property type="molecule type" value="Genomic_DNA"/>
</dbReference>
<evidence type="ECO:0000256" key="1">
    <source>
        <dbReference type="SAM" id="Phobius"/>
    </source>
</evidence>
<keyword evidence="1" id="KW-0472">Membrane</keyword>
<reference evidence="2 3" key="1">
    <citation type="journal article" date="2013" name="BMC Genomics">
        <title>Genomics-driven discovery of the pneumocandin biosynthetic gene cluster in the fungus Glarea lozoyensis.</title>
        <authorList>
            <person name="Chen L."/>
            <person name="Yue Q."/>
            <person name="Zhang X."/>
            <person name="Xiang M."/>
            <person name="Wang C."/>
            <person name="Li S."/>
            <person name="Che Y."/>
            <person name="Ortiz-Lopez F.J."/>
            <person name="Bills G.F."/>
            <person name="Liu X."/>
            <person name="An Z."/>
        </authorList>
    </citation>
    <scope>NUCLEOTIDE SEQUENCE [LARGE SCALE GENOMIC DNA]</scope>
    <source>
        <strain evidence="3">ATCC 20868 / MF5171</strain>
    </source>
</reference>
<dbReference type="Gene3D" id="1.20.58.340">
    <property type="entry name" value="Magnesium transport protein CorA, transmembrane region"/>
    <property type="match status" value="1"/>
</dbReference>
<gene>
    <name evidence="2" type="ORF">GLAREA_08579</name>
</gene>
<sequence length="277" mass="32436">MITLEYSNTADDIQRDAQDWLSQLEYAVISNDKMNEFFESYVKDGVMDVEAVNRAIVECHSQVLWKRPEAYLAIIESIECTAKDFHRISTERRQDETFGMIHARILSRLNFFKMRLQGNRVYADTTLRRLDFLRSAFSMAIAQRESKLNFEIAGDQKRLAWAARRDSSSMKGLSLLATILLPSTYLSSIFSTTFFNFQGAPDTTTVNSPQFWIYWAVTIPTTLIIVGLWIIWEQRKRRKDTKEEIAMKEKVKRLEAEIMMEMRSRSLRFRVQQLPNN</sequence>
<name>S3CY30_GLAL2</name>
<dbReference type="KEGG" id="glz:GLAREA_08579"/>
<dbReference type="GeneID" id="19467627"/>
<dbReference type="OMA" id="GMIHARI"/>
<dbReference type="AlphaFoldDB" id="S3CY30"/>
<feature type="transmembrane region" description="Helical" evidence="1">
    <location>
        <begin position="173"/>
        <end position="192"/>
    </location>
</feature>
<keyword evidence="3" id="KW-1185">Reference proteome</keyword>
<keyword evidence="1" id="KW-0812">Transmembrane</keyword>
<protein>
    <recommendedName>
        <fullName evidence="4">Magnesium transport protein CorA, transmembrane region</fullName>
    </recommendedName>
</protein>
<keyword evidence="1" id="KW-1133">Transmembrane helix</keyword>
<dbReference type="Proteomes" id="UP000016922">
    <property type="component" value="Unassembled WGS sequence"/>
</dbReference>
<evidence type="ECO:0000313" key="3">
    <source>
        <dbReference type="Proteomes" id="UP000016922"/>
    </source>
</evidence>
<evidence type="ECO:0000313" key="2">
    <source>
        <dbReference type="EMBL" id="EPE24726.1"/>
    </source>
</evidence>
<feature type="transmembrane region" description="Helical" evidence="1">
    <location>
        <begin position="212"/>
        <end position="232"/>
    </location>
</feature>
<proteinExistence type="predicted"/>
<dbReference type="eggNOG" id="ENOG502SS3N">
    <property type="taxonomic scope" value="Eukaryota"/>
</dbReference>
<organism evidence="2 3">
    <name type="scientific">Glarea lozoyensis (strain ATCC 20868 / MF5171)</name>
    <dbReference type="NCBI Taxonomy" id="1116229"/>
    <lineage>
        <taxon>Eukaryota</taxon>
        <taxon>Fungi</taxon>
        <taxon>Dikarya</taxon>
        <taxon>Ascomycota</taxon>
        <taxon>Pezizomycotina</taxon>
        <taxon>Leotiomycetes</taxon>
        <taxon>Helotiales</taxon>
        <taxon>Helotiaceae</taxon>
        <taxon>Glarea</taxon>
    </lineage>
</organism>
<evidence type="ECO:0008006" key="4">
    <source>
        <dbReference type="Google" id="ProtNLM"/>
    </source>
</evidence>
<dbReference type="RefSeq" id="XP_008088814.1">
    <property type="nucleotide sequence ID" value="XM_008090623.1"/>
</dbReference>
<dbReference type="OrthoDB" id="2830640at2759"/>